<dbReference type="PANTHER" id="PTHR11886">
    <property type="entry name" value="DYNEIN LIGHT CHAIN"/>
    <property type="match status" value="1"/>
</dbReference>
<evidence type="ECO:0000256" key="2">
    <source>
        <dbReference type="ARBA" id="ARBA00004245"/>
    </source>
</evidence>
<dbReference type="InParanoid" id="A0A078A3V9"/>
<evidence type="ECO:0000256" key="5">
    <source>
        <dbReference type="ARBA" id="ARBA00022701"/>
    </source>
</evidence>
<keyword evidence="4 10" id="KW-0963">Cytoplasm</keyword>
<keyword evidence="7" id="KW-0653">Protein transport</keyword>
<dbReference type="AlphaFoldDB" id="A0A078A3V9"/>
<evidence type="ECO:0000256" key="6">
    <source>
        <dbReference type="ARBA" id="ARBA00022816"/>
    </source>
</evidence>
<keyword evidence="12" id="KW-1185">Reference proteome</keyword>
<dbReference type="GO" id="GO:0005634">
    <property type="term" value="C:nucleus"/>
    <property type="evidence" value="ECO:0007669"/>
    <property type="project" value="UniProtKB-SubCell"/>
</dbReference>
<evidence type="ECO:0000256" key="8">
    <source>
        <dbReference type="ARBA" id="ARBA00023212"/>
    </source>
</evidence>
<evidence type="ECO:0000256" key="3">
    <source>
        <dbReference type="ARBA" id="ARBA00022448"/>
    </source>
</evidence>
<dbReference type="Proteomes" id="UP000039865">
    <property type="component" value="Unassembled WGS sequence"/>
</dbReference>
<keyword evidence="5 10" id="KW-0493">Microtubule</keyword>
<dbReference type="FunFam" id="3.30.740.10:FF:000005">
    <property type="entry name" value="Dynein light chain"/>
    <property type="match status" value="1"/>
</dbReference>
<sequence>MSLGKPVIKLTLMEDEMRDFAISEAQKALDTSNSEKLVASYMKSTFEKKYKSVWHCIVGRNFGAYVTHEVGRYIYFYIGQKGFLIWSTYYHLIQRVSSFHFIFSYL</sequence>
<evidence type="ECO:0000313" key="12">
    <source>
        <dbReference type="Proteomes" id="UP000039865"/>
    </source>
</evidence>
<reference evidence="11 12" key="1">
    <citation type="submission" date="2014-06" db="EMBL/GenBank/DDBJ databases">
        <authorList>
            <person name="Swart Estienne"/>
        </authorList>
    </citation>
    <scope>NUCLEOTIDE SEQUENCE [LARGE SCALE GENOMIC DNA]</scope>
    <source>
        <strain evidence="11 12">130c</strain>
    </source>
</reference>
<accession>A0A078A3V9</accession>
<name>A0A078A3V9_STYLE</name>
<evidence type="ECO:0000256" key="7">
    <source>
        <dbReference type="ARBA" id="ARBA00022927"/>
    </source>
</evidence>
<dbReference type="Pfam" id="PF01221">
    <property type="entry name" value="Dynein_light"/>
    <property type="match status" value="1"/>
</dbReference>
<keyword evidence="3" id="KW-0813">Transport</keyword>
<dbReference type="GO" id="GO:0005874">
    <property type="term" value="C:microtubule"/>
    <property type="evidence" value="ECO:0007669"/>
    <property type="project" value="UniProtKB-KW"/>
</dbReference>
<dbReference type="GO" id="GO:0051028">
    <property type="term" value="P:mRNA transport"/>
    <property type="evidence" value="ECO:0007669"/>
    <property type="project" value="UniProtKB-KW"/>
</dbReference>
<dbReference type="EMBL" id="CCKQ01005685">
    <property type="protein sequence ID" value="CDW76943.1"/>
    <property type="molecule type" value="Genomic_DNA"/>
</dbReference>
<dbReference type="InterPro" id="IPR001372">
    <property type="entry name" value="Dynein_light_chain_typ-1/2"/>
</dbReference>
<dbReference type="GO" id="GO:0007017">
    <property type="term" value="P:microtubule-based process"/>
    <property type="evidence" value="ECO:0007669"/>
    <property type="project" value="InterPro"/>
</dbReference>
<organism evidence="11 12">
    <name type="scientific">Stylonychia lemnae</name>
    <name type="common">Ciliate</name>
    <dbReference type="NCBI Taxonomy" id="5949"/>
    <lineage>
        <taxon>Eukaryota</taxon>
        <taxon>Sar</taxon>
        <taxon>Alveolata</taxon>
        <taxon>Ciliophora</taxon>
        <taxon>Intramacronucleata</taxon>
        <taxon>Spirotrichea</taxon>
        <taxon>Stichotrichia</taxon>
        <taxon>Sporadotrichida</taxon>
        <taxon>Oxytrichidae</taxon>
        <taxon>Stylonychinae</taxon>
        <taxon>Stylonychia</taxon>
    </lineage>
</organism>
<evidence type="ECO:0000256" key="4">
    <source>
        <dbReference type="ARBA" id="ARBA00022490"/>
    </source>
</evidence>
<keyword evidence="10" id="KW-0505">Motor protein</keyword>
<proteinExistence type="inferred from homology"/>
<keyword evidence="8 10" id="KW-0206">Cytoskeleton</keyword>
<evidence type="ECO:0000256" key="9">
    <source>
        <dbReference type="ARBA" id="ARBA00023242"/>
    </source>
</evidence>
<keyword evidence="9" id="KW-0539">Nucleus</keyword>
<dbReference type="OMA" id="FFIRDLA"/>
<dbReference type="SUPFAM" id="SSF54648">
    <property type="entry name" value="DLC"/>
    <property type="match status" value="1"/>
</dbReference>
<dbReference type="OrthoDB" id="10033309at2759"/>
<evidence type="ECO:0000256" key="1">
    <source>
        <dbReference type="ARBA" id="ARBA00004123"/>
    </source>
</evidence>
<protein>
    <recommendedName>
        <fullName evidence="10">Dynein light chain</fullName>
    </recommendedName>
</protein>
<evidence type="ECO:0000256" key="10">
    <source>
        <dbReference type="RuleBase" id="RU365010"/>
    </source>
</evidence>
<dbReference type="InterPro" id="IPR037177">
    <property type="entry name" value="DLC_sf"/>
</dbReference>
<keyword evidence="6" id="KW-0509">mRNA transport</keyword>
<dbReference type="GO" id="GO:0015031">
    <property type="term" value="P:protein transport"/>
    <property type="evidence" value="ECO:0007669"/>
    <property type="project" value="UniProtKB-KW"/>
</dbReference>
<dbReference type="GO" id="GO:0005868">
    <property type="term" value="C:cytoplasmic dynein complex"/>
    <property type="evidence" value="ECO:0007669"/>
    <property type="project" value="TreeGrafter"/>
</dbReference>
<dbReference type="GO" id="GO:0045505">
    <property type="term" value="F:dynein intermediate chain binding"/>
    <property type="evidence" value="ECO:0007669"/>
    <property type="project" value="TreeGrafter"/>
</dbReference>
<dbReference type="SMART" id="SM01375">
    <property type="entry name" value="Dynein_light"/>
    <property type="match status" value="1"/>
</dbReference>
<gene>
    <name evidence="11" type="primary">Contig7620.g8124</name>
    <name evidence="11" type="ORF">STYLEM_5908</name>
</gene>
<dbReference type="PANTHER" id="PTHR11886:SF35">
    <property type="entry name" value="DYNEIN LIGHT CHAIN"/>
    <property type="match status" value="1"/>
</dbReference>
<evidence type="ECO:0000313" key="11">
    <source>
        <dbReference type="EMBL" id="CDW76943.1"/>
    </source>
</evidence>
<keyword evidence="10" id="KW-0243">Dynein</keyword>
<comment type="similarity">
    <text evidence="10">Belongs to the dynein light chain family.</text>
</comment>
<dbReference type="Gene3D" id="3.30.740.10">
    <property type="entry name" value="Protein Inhibitor Of Neuronal Nitric Oxide Synthase"/>
    <property type="match status" value="1"/>
</dbReference>
<dbReference type="CDD" id="cd21452">
    <property type="entry name" value="DLC-like_DYNLL1_DYNLL2"/>
    <property type="match status" value="1"/>
</dbReference>
<comment type="subcellular location">
    <subcellularLocation>
        <location evidence="2 10">Cytoplasm</location>
        <location evidence="2 10">Cytoskeleton</location>
    </subcellularLocation>
    <subcellularLocation>
        <location evidence="1">Nucleus</location>
    </subcellularLocation>
</comment>